<gene>
    <name evidence="1" type="ORF">POCTA_138.1.T1000099</name>
</gene>
<dbReference type="Proteomes" id="UP000683925">
    <property type="component" value="Unassembled WGS sequence"/>
</dbReference>
<comment type="caution">
    <text evidence="1">The sequence shown here is derived from an EMBL/GenBank/DDBJ whole genome shotgun (WGS) entry which is preliminary data.</text>
</comment>
<reference evidence="1" key="1">
    <citation type="submission" date="2021-01" db="EMBL/GenBank/DDBJ databases">
        <authorList>
            <consortium name="Genoscope - CEA"/>
            <person name="William W."/>
        </authorList>
    </citation>
    <scope>NUCLEOTIDE SEQUENCE</scope>
</reference>
<dbReference type="EMBL" id="CAJJDP010000100">
    <property type="protein sequence ID" value="CAD8191625.1"/>
    <property type="molecule type" value="Genomic_DNA"/>
</dbReference>
<evidence type="ECO:0000313" key="1">
    <source>
        <dbReference type="EMBL" id="CAD8191625.1"/>
    </source>
</evidence>
<dbReference type="OMA" id="MGNSCKQ"/>
<dbReference type="AlphaFoldDB" id="A0A8S1WT98"/>
<proteinExistence type="predicted"/>
<organism evidence="1 2">
    <name type="scientific">Paramecium octaurelia</name>
    <dbReference type="NCBI Taxonomy" id="43137"/>
    <lineage>
        <taxon>Eukaryota</taxon>
        <taxon>Sar</taxon>
        <taxon>Alveolata</taxon>
        <taxon>Ciliophora</taxon>
        <taxon>Intramacronucleata</taxon>
        <taxon>Oligohymenophorea</taxon>
        <taxon>Peniculida</taxon>
        <taxon>Parameciidae</taxon>
        <taxon>Paramecium</taxon>
    </lineage>
</organism>
<keyword evidence="2" id="KW-1185">Reference proteome</keyword>
<accession>A0A8S1WT98</accession>
<protein>
    <submittedName>
        <fullName evidence="1">Uncharacterized protein</fullName>
    </submittedName>
</protein>
<name>A0A8S1WT98_PAROT</name>
<sequence length="138" mass="15768">MGNSCKQKKDTEYEDTQQLQIFTIENGIQGINTTIKPDSQQLKLSKESPQEGVQISNIQVIMIKPRNEEEGAQILRDLIQFGNKIIVIPKETEDSPHVSAKSLSKKGILKNKGFQLTKLSLHSCNQQKRDRFLRFENQ</sequence>
<dbReference type="OrthoDB" id="289142at2759"/>
<evidence type="ECO:0000313" key="2">
    <source>
        <dbReference type="Proteomes" id="UP000683925"/>
    </source>
</evidence>